<feature type="transmembrane region" description="Helical" evidence="5">
    <location>
        <begin position="206"/>
        <end position="228"/>
    </location>
</feature>
<dbReference type="GO" id="GO:0005886">
    <property type="term" value="C:plasma membrane"/>
    <property type="evidence" value="ECO:0007669"/>
    <property type="project" value="UniProtKB-SubCell"/>
</dbReference>
<keyword evidence="3 5" id="KW-1133">Transmembrane helix</keyword>
<evidence type="ECO:0000256" key="1">
    <source>
        <dbReference type="ARBA" id="ARBA00004651"/>
    </source>
</evidence>
<evidence type="ECO:0000256" key="3">
    <source>
        <dbReference type="ARBA" id="ARBA00022989"/>
    </source>
</evidence>
<proteinExistence type="predicted"/>
<evidence type="ECO:0000256" key="2">
    <source>
        <dbReference type="ARBA" id="ARBA00022692"/>
    </source>
</evidence>
<keyword evidence="2 5" id="KW-0812">Transmembrane</keyword>
<organism evidence="6 7">
    <name type="scientific">Sporobacter termitidis DSM 10068</name>
    <dbReference type="NCBI Taxonomy" id="1123282"/>
    <lineage>
        <taxon>Bacteria</taxon>
        <taxon>Bacillati</taxon>
        <taxon>Bacillota</taxon>
        <taxon>Clostridia</taxon>
        <taxon>Eubacteriales</taxon>
        <taxon>Oscillospiraceae</taxon>
        <taxon>Sporobacter</taxon>
    </lineage>
</organism>
<feature type="transmembrane region" description="Helical" evidence="5">
    <location>
        <begin position="423"/>
        <end position="447"/>
    </location>
</feature>
<evidence type="ECO:0000313" key="6">
    <source>
        <dbReference type="EMBL" id="SHI12821.1"/>
    </source>
</evidence>
<sequence>MVYPFLLFRTDGGRRELCNFVPPIFVVAACPKCYNQHKINDMGGRAGSVEELQNVGAEGRQGKGLFKFFKNFRNEKNFNLFLVAGLFAGIGGGINTSIFNNYLSAFYNLSEQARGFLEVPREIPGFCIMLVLALLNFLGDIRIAMVGMVASGIGMLGLGMLTPVYAVMIIFMMMFSLGTHMVMPVTPSIGMSLSKPEEFGNRLGTVSAFSLYGTIVAYIFIFVGFNYMHLSYQLSFVIAAIFYVIAAFMMGFMKKGKRETRRVKFIFRKQYRLYYVLAVISGARNQIYMTFAPWVLVRVFNLGPQMFAILGMVVALVSIGTRKLIGRWIDNRGERFVLTMEAVLLFVICFGYSFADRLFSAGIAVVIIAGCYVIDGSMSAVEMARSTYARKICVNLADLTPTLSTGTSLQHIASMVIPVFGGLLWAAVGYEAVFMAAAVIALLNLILSRRIRIELDPNLQPTE</sequence>
<feature type="transmembrane region" description="Helical" evidence="5">
    <location>
        <begin position="119"/>
        <end position="138"/>
    </location>
</feature>
<protein>
    <submittedName>
        <fullName evidence="6">Predicted arabinose efflux permease, MFS family</fullName>
    </submittedName>
</protein>
<dbReference type="InterPro" id="IPR036259">
    <property type="entry name" value="MFS_trans_sf"/>
</dbReference>
<comment type="subcellular location">
    <subcellularLocation>
        <location evidence="1">Cell membrane</location>
        <topology evidence="1">Multi-pass membrane protein</topology>
    </subcellularLocation>
</comment>
<dbReference type="PANTHER" id="PTHR23507:SF1">
    <property type="entry name" value="FI18259P1-RELATED"/>
    <property type="match status" value="1"/>
</dbReference>
<keyword evidence="4 5" id="KW-0472">Membrane</keyword>
<evidence type="ECO:0000313" key="7">
    <source>
        <dbReference type="Proteomes" id="UP000183995"/>
    </source>
</evidence>
<feature type="transmembrane region" description="Helical" evidence="5">
    <location>
        <begin position="234"/>
        <end position="252"/>
    </location>
</feature>
<reference evidence="6 7" key="1">
    <citation type="submission" date="2016-11" db="EMBL/GenBank/DDBJ databases">
        <authorList>
            <person name="Jaros S."/>
            <person name="Januszkiewicz K."/>
            <person name="Wedrychowicz H."/>
        </authorList>
    </citation>
    <scope>NUCLEOTIDE SEQUENCE [LARGE SCALE GENOMIC DNA]</scope>
    <source>
        <strain evidence="6 7">DSM 10068</strain>
    </source>
</reference>
<keyword evidence="7" id="KW-1185">Reference proteome</keyword>
<feature type="transmembrane region" description="Helical" evidence="5">
    <location>
        <begin position="361"/>
        <end position="381"/>
    </location>
</feature>
<feature type="transmembrane region" description="Helical" evidence="5">
    <location>
        <begin position="167"/>
        <end position="185"/>
    </location>
</feature>
<dbReference type="Gene3D" id="1.20.1250.20">
    <property type="entry name" value="MFS general substrate transporter like domains"/>
    <property type="match status" value="2"/>
</dbReference>
<feature type="transmembrane region" description="Helical" evidence="5">
    <location>
        <begin position="273"/>
        <end position="296"/>
    </location>
</feature>
<dbReference type="AlphaFoldDB" id="A0A1M5YLJ7"/>
<feature type="transmembrane region" description="Helical" evidence="5">
    <location>
        <begin position="302"/>
        <end position="324"/>
    </location>
</feature>
<feature type="transmembrane region" description="Helical" evidence="5">
    <location>
        <begin position="78"/>
        <end position="99"/>
    </location>
</feature>
<evidence type="ECO:0000256" key="5">
    <source>
        <dbReference type="SAM" id="Phobius"/>
    </source>
</evidence>
<dbReference type="InterPro" id="IPR011701">
    <property type="entry name" value="MFS"/>
</dbReference>
<feature type="transmembrane region" description="Helical" evidence="5">
    <location>
        <begin position="143"/>
        <end position="161"/>
    </location>
</feature>
<dbReference type="PANTHER" id="PTHR23507">
    <property type="entry name" value="ZGC:174356"/>
    <property type="match status" value="1"/>
</dbReference>
<evidence type="ECO:0000256" key="4">
    <source>
        <dbReference type="ARBA" id="ARBA00023136"/>
    </source>
</evidence>
<dbReference type="Proteomes" id="UP000183995">
    <property type="component" value="Unassembled WGS sequence"/>
</dbReference>
<dbReference type="Pfam" id="PF07690">
    <property type="entry name" value="MFS_1"/>
    <property type="match status" value="1"/>
</dbReference>
<dbReference type="SUPFAM" id="SSF103473">
    <property type="entry name" value="MFS general substrate transporter"/>
    <property type="match status" value="1"/>
</dbReference>
<feature type="transmembrane region" description="Helical" evidence="5">
    <location>
        <begin position="336"/>
        <end position="355"/>
    </location>
</feature>
<name>A0A1M5YLJ7_9FIRM</name>
<dbReference type="GO" id="GO:0022857">
    <property type="term" value="F:transmembrane transporter activity"/>
    <property type="evidence" value="ECO:0007669"/>
    <property type="project" value="InterPro"/>
</dbReference>
<accession>A0A1M5YLJ7</accession>
<gene>
    <name evidence="6" type="ORF">SAMN02745823_02623</name>
</gene>
<dbReference type="EMBL" id="FQXV01000009">
    <property type="protein sequence ID" value="SHI12821.1"/>
    <property type="molecule type" value="Genomic_DNA"/>
</dbReference>
<dbReference type="STRING" id="1123282.SAMN02745823_02623"/>